<dbReference type="EMBL" id="CP022115">
    <property type="protein sequence ID" value="ASJ24148.1"/>
    <property type="molecule type" value="Genomic_DNA"/>
</dbReference>
<evidence type="ECO:0000313" key="1">
    <source>
        <dbReference type="EMBL" id="ASJ24148.1"/>
    </source>
</evidence>
<dbReference type="InterPro" id="IPR006522">
    <property type="entry name" value="Phage_virion_morphogenesis"/>
</dbReference>
<name>A0A248LHC9_9NEIS</name>
<dbReference type="AlphaFoldDB" id="A0A248LHC9"/>
<evidence type="ECO:0000313" key="2">
    <source>
        <dbReference type="Proteomes" id="UP000197424"/>
    </source>
</evidence>
<dbReference type="Pfam" id="PF05069">
    <property type="entry name" value="Phage_tail_S"/>
    <property type="match status" value="1"/>
</dbReference>
<dbReference type="NCBIfam" id="TIGR01635">
    <property type="entry name" value="tail_comp_S"/>
    <property type="match status" value="1"/>
</dbReference>
<dbReference type="OrthoDB" id="2081253at2"/>
<gene>
    <name evidence="1" type="ORF">LHGZ1_1317</name>
</gene>
<dbReference type="Proteomes" id="UP000197424">
    <property type="component" value="Chromosome"/>
</dbReference>
<organism evidence="1 2">
    <name type="scientific">Laribacter hongkongensis</name>
    <dbReference type="NCBI Taxonomy" id="168471"/>
    <lineage>
        <taxon>Bacteria</taxon>
        <taxon>Pseudomonadati</taxon>
        <taxon>Pseudomonadota</taxon>
        <taxon>Betaproteobacteria</taxon>
        <taxon>Neisseriales</taxon>
        <taxon>Aquaspirillaceae</taxon>
        <taxon>Laribacter</taxon>
    </lineage>
</organism>
<sequence>MIDIRIEHSGLTEALTGLVQACRQRAPLMKELAGDMVDAVESNFEAQGRPAWQGIRSRPGGRILQDTGRLASSIVPNSDNDSAVVGTNVVYAAIHQFGGKTRPHVIRARHAKALRFGGRFARSVNHPGSDIPARPFLSLTDDDATRMEQRVADYLRQAIDG</sequence>
<reference evidence="2" key="1">
    <citation type="submission" date="2017-06" db="EMBL/GenBank/DDBJ databases">
        <title>Whole genome sequence of Laribacter hongkongensis LHGZ1.</title>
        <authorList>
            <person name="Chen D."/>
            <person name="Wu H."/>
            <person name="Chen J."/>
        </authorList>
    </citation>
    <scope>NUCLEOTIDE SEQUENCE [LARGE SCALE GENOMIC DNA]</scope>
    <source>
        <strain evidence="2">LHGZ1</strain>
    </source>
</reference>
<proteinExistence type="predicted"/>
<protein>
    <submittedName>
        <fullName evidence="1">Phage virion morphogeneis protein</fullName>
    </submittedName>
</protein>
<dbReference type="RefSeq" id="WP_088860551.1">
    <property type="nucleotide sequence ID" value="NZ_CP022115.1"/>
</dbReference>
<accession>A0A248LHC9</accession>